<keyword evidence="1" id="KW-0812">Transmembrane</keyword>
<evidence type="ECO:0000313" key="2">
    <source>
        <dbReference type="EMBL" id="TDC61571.1"/>
    </source>
</evidence>
<name>A0A4R4SE72_9ACTN</name>
<protein>
    <submittedName>
        <fullName evidence="2">FAD-dependent oxidoreductase</fullName>
    </submittedName>
</protein>
<evidence type="ECO:0000256" key="1">
    <source>
        <dbReference type="SAM" id="Phobius"/>
    </source>
</evidence>
<organism evidence="2 3">
    <name type="scientific">Streptomyces hainanensis</name>
    <dbReference type="NCBI Taxonomy" id="402648"/>
    <lineage>
        <taxon>Bacteria</taxon>
        <taxon>Bacillati</taxon>
        <taxon>Actinomycetota</taxon>
        <taxon>Actinomycetes</taxon>
        <taxon>Kitasatosporales</taxon>
        <taxon>Streptomycetaceae</taxon>
        <taxon>Streptomyces</taxon>
    </lineage>
</organism>
<dbReference type="EMBL" id="SMKI01000735">
    <property type="protein sequence ID" value="TDC61571.1"/>
    <property type="molecule type" value="Genomic_DNA"/>
</dbReference>
<dbReference type="Gene3D" id="3.50.50.60">
    <property type="entry name" value="FAD/NAD(P)-binding domain"/>
    <property type="match status" value="1"/>
</dbReference>
<comment type="caution">
    <text evidence="2">The sequence shown here is derived from an EMBL/GenBank/DDBJ whole genome shotgun (WGS) entry which is preliminary data.</text>
</comment>
<sequence>MTVRETATAVIGAGVAGLTAAWLLGRRDDVTLFEADDRLGGHAHTHEVTEPGGRTHQLDSGFLVHNHRTYPNLLRLFAELGVATQESEMSMSVRCEGCGLEYAGARGPRGLLARPRNVLDPRFPRMLLDVPRFHRLARRHLAAGEPEDDGHTLGDFLAAGRFTRYFTAHFALPLVSAVWSCPPGEALR</sequence>
<reference evidence="2 3" key="1">
    <citation type="submission" date="2019-03" db="EMBL/GenBank/DDBJ databases">
        <title>Draft genome sequences of novel Actinobacteria.</title>
        <authorList>
            <person name="Sahin N."/>
            <person name="Ay H."/>
            <person name="Saygin H."/>
        </authorList>
    </citation>
    <scope>NUCLEOTIDE SEQUENCE [LARGE SCALE GENOMIC DNA]</scope>
    <source>
        <strain evidence="2 3">DSM 41900</strain>
    </source>
</reference>
<dbReference type="RefSeq" id="WP_132822256.1">
    <property type="nucleotide sequence ID" value="NZ_SMKI01000735.1"/>
</dbReference>
<evidence type="ECO:0000313" key="3">
    <source>
        <dbReference type="Proteomes" id="UP000295345"/>
    </source>
</evidence>
<dbReference type="SUPFAM" id="SSF51905">
    <property type="entry name" value="FAD/NAD(P)-binding domain"/>
    <property type="match status" value="1"/>
</dbReference>
<dbReference type="PANTHER" id="PTHR42923">
    <property type="entry name" value="PROTOPORPHYRINOGEN OXIDASE"/>
    <property type="match status" value="1"/>
</dbReference>
<accession>A0A4R4SE72</accession>
<proteinExistence type="predicted"/>
<dbReference type="AlphaFoldDB" id="A0A4R4SE72"/>
<keyword evidence="1" id="KW-0472">Membrane</keyword>
<dbReference type="PANTHER" id="PTHR42923:SF17">
    <property type="entry name" value="AMINE OXIDASE DOMAIN-CONTAINING PROTEIN"/>
    <property type="match status" value="1"/>
</dbReference>
<keyword evidence="1" id="KW-1133">Transmembrane helix</keyword>
<dbReference type="Proteomes" id="UP000295345">
    <property type="component" value="Unassembled WGS sequence"/>
</dbReference>
<feature type="non-terminal residue" evidence="2">
    <location>
        <position position="188"/>
    </location>
</feature>
<dbReference type="GO" id="GO:0016491">
    <property type="term" value="F:oxidoreductase activity"/>
    <property type="evidence" value="ECO:0007669"/>
    <property type="project" value="TreeGrafter"/>
</dbReference>
<keyword evidence="3" id="KW-1185">Reference proteome</keyword>
<dbReference type="Pfam" id="PF13450">
    <property type="entry name" value="NAD_binding_8"/>
    <property type="match status" value="1"/>
</dbReference>
<dbReference type="InterPro" id="IPR036188">
    <property type="entry name" value="FAD/NAD-bd_sf"/>
</dbReference>
<dbReference type="InterPro" id="IPR050464">
    <property type="entry name" value="Zeta_carotene_desat/Oxidored"/>
</dbReference>
<dbReference type="OrthoDB" id="20837at2"/>
<gene>
    <name evidence="2" type="ORF">E1283_35350</name>
</gene>
<feature type="transmembrane region" description="Helical" evidence="1">
    <location>
        <begin position="6"/>
        <end position="24"/>
    </location>
</feature>